<keyword evidence="2" id="KW-1133">Transmembrane helix</keyword>
<accession>A0A6B0YRY3</accession>
<feature type="transmembrane region" description="Helical" evidence="2">
    <location>
        <begin position="47"/>
        <end position="69"/>
    </location>
</feature>
<dbReference type="AlphaFoldDB" id="A0A6B0YRY3"/>
<feature type="transmembrane region" description="Helical" evidence="2">
    <location>
        <begin position="261"/>
        <end position="280"/>
    </location>
</feature>
<feature type="transmembrane region" description="Helical" evidence="2">
    <location>
        <begin position="225"/>
        <end position="249"/>
    </location>
</feature>
<sequence>MDELTLTLADVLGFSNTLVSSVIVILAFSLLAYTLTYNFRHPVARRFAFLLGLVMVTYASEVALTQVVSADTASKWLRFEWLGIALLPGAYFAFSYAVLRTTNYHTDRRRLINYVIGFLSVASALLAFFSTLLVESVEFDRLLSFLQPGILFWPFAVFFAGVVILSHLNIWKARQRCLTAESRKRMTYLLLASAAPGIGTFPYLIALGKSSAGLLSPEWILSLSILGNCAIGAMLIGLSYTVAFFGVYTPDRVVRYRLIRYFARGPVVAIIVILAVQTIPTVELILGLPRNIVLFSVITGVIVAAQVILSISKALMDRLVYGEDRQEIAWLRELDRRLLTTTDLRQFLENHLTVLCELLRVPSGFVAAAIGTDLILEATVGPEGTRQEILDDKDWSDAMNEALSHARKNGRSHLPRTAQAVNGGAGSTENGRRSPRQMAYQPAEFGGYWLWPVLEPAGEGRGEIVLGMLGVRARDSSPLFSSEESALLAQQIDSVAKALLDRKMQMQVMVALRRIIPGIDRIQQIRGIVPYVSENTEVPPAELLDPSPIHNPEFESWVKDALSHYWGGPKLTRSPLMQLRVVDRVVEEADGNPGKALRLVLGRAIRNLRPGGKQDLSTPEWMLYNILEMRFIQGRRIRDIANRLAISESDLYRKQRVAIGQVAKVLTEMEQSDWDALLKLQEEDDTALVEDAN</sequence>
<name>A0A6B0YRY3_9CHLR</name>
<reference evidence="4" key="1">
    <citation type="submission" date="2019-09" db="EMBL/GenBank/DDBJ databases">
        <title>Characterisation of the sponge microbiome using genome-centric metagenomics.</title>
        <authorList>
            <person name="Engelberts J.P."/>
            <person name="Robbins S.J."/>
            <person name="De Goeij J.M."/>
            <person name="Aranda M."/>
            <person name="Bell S.C."/>
            <person name="Webster N.S."/>
        </authorList>
    </citation>
    <scope>NUCLEOTIDE SEQUENCE</scope>
    <source>
        <strain evidence="4">SB0664_bin_27</strain>
    </source>
</reference>
<feature type="transmembrane region" description="Helical" evidence="2">
    <location>
        <begin position="292"/>
        <end position="311"/>
    </location>
</feature>
<feature type="transmembrane region" description="Helical" evidence="2">
    <location>
        <begin position="111"/>
        <end position="133"/>
    </location>
</feature>
<feature type="transmembrane region" description="Helical" evidence="2">
    <location>
        <begin position="145"/>
        <end position="165"/>
    </location>
</feature>
<comment type="caution">
    <text evidence="4">The sequence shown here is derived from an EMBL/GenBank/DDBJ whole genome shotgun (WGS) entry which is preliminary data.</text>
</comment>
<feature type="transmembrane region" description="Helical" evidence="2">
    <location>
        <begin position="12"/>
        <end position="35"/>
    </location>
</feature>
<keyword evidence="2" id="KW-0812">Transmembrane</keyword>
<feature type="transmembrane region" description="Helical" evidence="2">
    <location>
        <begin position="186"/>
        <end position="205"/>
    </location>
</feature>
<feature type="region of interest" description="Disordered" evidence="1">
    <location>
        <begin position="406"/>
        <end position="436"/>
    </location>
</feature>
<organism evidence="4">
    <name type="scientific">Caldilineaceae bacterium SB0664_bin_27</name>
    <dbReference type="NCBI Taxonomy" id="2605260"/>
    <lineage>
        <taxon>Bacteria</taxon>
        <taxon>Bacillati</taxon>
        <taxon>Chloroflexota</taxon>
        <taxon>Caldilineae</taxon>
        <taxon>Caldilineales</taxon>
        <taxon>Caldilineaceae</taxon>
    </lineage>
</organism>
<protein>
    <recommendedName>
        <fullName evidence="3">Histidine kinase N-terminal 7TM region domain-containing protein</fullName>
    </recommendedName>
</protein>
<keyword evidence="2" id="KW-0472">Membrane</keyword>
<dbReference type="EMBL" id="VXRG01000089">
    <property type="protein sequence ID" value="MXY93856.1"/>
    <property type="molecule type" value="Genomic_DNA"/>
</dbReference>
<feature type="transmembrane region" description="Helical" evidence="2">
    <location>
        <begin position="81"/>
        <end position="99"/>
    </location>
</feature>
<feature type="domain" description="Histidine kinase N-terminal 7TM region" evidence="3">
    <location>
        <begin position="22"/>
        <end position="207"/>
    </location>
</feature>
<dbReference type="InterPro" id="IPR031621">
    <property type="entry name" value="HisKA_7TM"/>
</dbReference>
<evidence type="ECO:0000313" key="4">
    <source>
        <dbReference type="EMBL" id="MXY93856.1"/>
    </source>
</evidence>
<evidence type="ECO:0000256" key="2">
    <source>
        <dbReference type="SAM" id="Phobius"/>
    </source>
</evidence>
<proteinExistence type="predicted"/>
<evidence type="ECO:0000256" key="1">
    <source>
        <dbReference type="SAM" id="MobiDB-lite"/>
    </source>
</evidence>
<gene>
    <name evidence="4" type="ORF">F4Y42_10460</name>
</gene>
<dbReference type="Pfam" id="PF16927">
    <property type="entry name" value="HisKA_7TM"/>
    <property type="match status" value="1"/>
</dbReference>
<evidence type="ECO:0000259" key="3">
    <source>
        <dbReference type="Pfam" id="PF16927"/>
    </source>
</evidence>